<sequence>MAHPRLQHQATSRVLELLHMDLMGPMQTESLGGKRYAFVMVDDFSRFTWIDFLREQSDSFEIFRNLCLQLQREKEVVIVRIRSDHGKEFENAKFFDFCASEGIQHEFSALITPQQNGVVERKNRTLQESARVMLHAKNLPHHFWAEAMSTACYIHNRVTLRT</sequence>
<reference evidence="2 3" key="1">
    <citation type="journal article" date="2014" name="Am. J. Bot.">
        <title>Genome assembly and annotation for red clover (Trifolium pratense; Fabaceae).</title>
        <authorList>
            <person name="Istvanek J."/>
            <person name="Jaros M."/>
            <person name="Krenek A."/>
            <person name="Repkova J."/>
        </authorList>
    </citation>
    <scope>NUCLEOTIDE SEQUENCE [LARGE SCALE GENOMIC DNA]</scope>
    <source>
        <strain evidence="3">cv. Tatra</strain>
        <tissue evidence="2">Young leaves</tissue>
    </source>
</reference>
<dbReference type="InterPro" id="IPR001584">
    <property type="entry name" value="Integrase_cat-core"/>
</dbReference>
<dbReference type="InterPro" id="IPR012337">
    <property type="entry name" value="RNaseH-like_sf"/>
</dbReference>
<dbReference type="EMBL" id="ASHM01014389">
    <property type="protein sequence ID" value="PNX96335.1"/>
    <property type="molecule type" value="Genomic_DNA"/>
</dbReference>
<evidence type="ECO:0000313" key="3">
    <source>
        <dbReference type="Proteomes" id="UP000236291"/>
    </source>
</evidence>
<dbReference type="SUPFAM" id="SSF53098">
    <property type="entry name" value="Ribonuclease H-like"/>
    <property type="match status" value="1"/>
</dbReference>
<comment type="caution">
    <text evidence="2">The sequence shown here is derived from an EMBL/GenBank/DDBJ whole genome shotgun (WGS) entry which is preliminary data.</text>
</comment>
<dbReference type="PANTHER" id="PTHR42648">
    <property type="entry name" value="TRANSPOSASE, PUTATIVE-RELATED"/>
    <property type="match status" value="1"/>
</dbReference>
<evidence type="ECO:0000259" key="1">
    <source>
        <dbReference type="PROSITE" id="PS50994"/>
    </source>
</evidence>
<feature type="non-terminal residue" evidence="2">
    <location>
        <position position="162"/>
    </location>
</feature>
<proteinExistence type="predicted"/>
<evidence type="ECO:0000313" key="2">
    <source>
        <dbReference type="EMBL" id="PNX96335.1"/>
    </source>
</evidence>
<dbReference type="GO" id="GO:0003676">
    <property type="term" value="F:nucleic acid binding"/>
    <property type="evidence" value="ECO:0007669"/>
    <property type="project" value="InterPro"/>
</dbReference>
<dbReference type="Gene3D" id="3.30.420.10">
    <property type="entry name" value="Ribonuclease H-like superfamily/Ribonuclease H"/>
    <property type="match status" value="1"/>
</dbReference>
<accession>A0A2K3MZW1</accession>
<dbReference type="InterPro" id="IPR039537">
    <property type="entry name" value="Retrotran_Ty1/copia-like"/>
</dbReference>
<organism evidence="2 3">
    <name type="scientific">Trifolium pratense</name>
    <name type="common">Red clover</name>
    <dbReference type="NCBI Taxonomy" id="57577"/>
    <lineage>
        <taxon>Eukaryota</taxon>
        <taxon>Viridiplantae</taxon>
        <taxon>Streptophyta</taxon>
        <taxon>Embryophyta</taxon>
        <taxon>Tracheophyta</taxon>
        <taxon>Spermatophyta</taxon>
        <taxon>Magnoliopsida</taxon>
        <taxon>eudicotyledons</taxon>
        <taxon>Gunneridae</taxon>
        <taxon>Pentapetalae</taxon>
        <taxon>rosids</taxon>
        <taxon>fabids</taxon>
        <taxon>Fabales</taxon>
        <taxon>Fabaceae</taxon>
        <taxon>Papilionoideae</taxon>
        <taxon>50 kb inversion clade</taxon>
        <taxon>NPAAA clade</taxon>
        <taxon>Hologalegina</taxon>
        <taxon>IRL clade</taxon>
        <taxon>Trifolieae</taxon>
        <taxon>Trifolium</taxon>
    </lineage>
</organism>
<dbReference type="PROSITE" id="PS50994">
    <property type="entry name" value="INTEGRASE"/>
    <property type="match status" value="1"/>
</dbReference>
<reference evidence="2 3" key="2">
    <citation type="journal article" date="2017" name="Front. Plant Sci.">
        <title>Gene Classification and Mining of Molecular Markers Useful in Red Clover (Trifolium pratense) Breeding.</title>
        <authorList>
            <person name="Istvanek J."/>
            <person name="Dluhosova J."/>
            <person name="Dluhos P."/>
            <person name="Patkova L."/>
            <person name="Nedelnik J."/>
            <person name="Repkova J."/>
        </authorList>
    </citation>
    <scope>NUCLEOTIDE SEQUENCE [LARGE SCALE GENOMIC DNA]</scope>
    <source>
        <strain evidence="3">cv. Tatra</strain>
        <tissue evidence="2">Young leaves</tissue>
    </source>
</reference>
<name>A0A2K3MZW1_TRIPR</name>
<dbReference type="Pfam" id="PF00665">
    <property type="entry name" value="rve"/>
    <property type="match status" value="1"/>
</dbReference>
<dbReference type="PANTHER" id="PTHR42648:SF21">
    <property type="entry name" value="CYSTEINE-RICH RLK (RECEPTOR-LIKE PROTEIN KINASE) 8"/>
    <property type="match status" value="1"/>
</dbReference>
<dbReference type="InterPro" id="IPR036397">
    <property type="entry name" value="RNaseH_sf"/>
</dbReference>
<dbReference type="Proteomes" id="UP000236291">
    <property type="component" value="Unassembled WGS sequence"/>
</dbReference>
<feature type="domain" description="Integrase catalytic" evidence="1">
    <location>
        <begin position="1"/>
        <end position="162"/>
    </location>
</feature>
<protein>
    <submittedName>
        <fullName evidence="2">Gag-pol polyprotein</fullName>
    </submittedName>
</protein>
<gene>
    <name evidence="2" type="ORF">L195_g019539</name>
</gene>
<dbReference type="GO" id="GO:0015074">
    <property type="term" value="P:DNA integration"/>
    <property type="evidence" value="ECO:0007669"/>
    <property type="project" value="InterPro"/>
</dbReference>
<dbReference type="AlphaFoldDB" id="A0A2K3MZW1"/>